<evidence type="ECO:0000256" key="1">
    <source>
        <dbReference type="SAM" id="MobiDB-lite"/>
    </source>
</evidence>
<reference evidence="2" key="1">
    <citation type="journal article" date="2002" name="Nature">
        <title>The genome sequence and structure of rice chromosome 1.</title>
        <authorList>
            <person name="Sasaki T."/>
            <person name="Matsumoto T."/>
            <person name="Yamamoto K."/>
            <person name="Sakata K."/>
            <person name="Baba T."/>
            <person name="Katayose Y."/>
            <person name="Wu J."/>
            <person name="Niimura Y."/>
            <person name="Cheng Z."/>
            <person name="Nagamura Y."/>
            <person name="Antonio B.A."/>
            <person name="Kanamori H."/>
            <person name="Hosokawa S."/>
            <person name="Masukawa M."/>
            <person name="Arikawa K."/>
            <person name="Chiden Y."/>
            <person name="Hayashi M."/>
            <person name="Okamoto M."/>
            <person name="Ando T."/>
            <person name="Aoki H."/>
            <person name="Arita K."/>
            <person name="Hamada M."/>
            <person name="Harada C."/>
            <person name="Hijishita S."/>
            <person name="Honda M."/>
            <person name="Ichikawa Y."/>
            <person name="Idonuma A."/>
            <person name="Iijima M."/>
            <person name="Ikeda M."/>
            <person name="Ikeno M."/>
            <person name="Itoh S."/>
            <person name="Itoh T."/>
            <person name="Itoh Y."/>
            <person name="Itoh Y."/>
            <person name="Iwabuchi A."/>
            <person name="Kamiya K."/>
            <person name="Karasawa W."/>
            <person name="Katagiri S."/>
            <person name="Kikuta A."/>
            <person name="Kobayashi N."/>
            <person name="Kono I."/>
            <person name="Machita K."/>
            <person name="Maehara T."/>
            <person name="Mizuno H."/>
            <person name="Mizubayashi T."/>
            <person name="Mukai Y."/>
            <person name="Nagasaki H."/>
            <person name="Nakashima M."/>
            <person name="Nakama Y."/>
            <person name="Nakamichi Y."/>
            <person name="Nakamura M."/>
            <person name="Namiki N."/>
            <person name="Negishi M."/>
            <person name="Ohta I."/>
            <person name="Ono N."/>
            <person name="Saji S."/>
            <person name="Sakai K."/>
            <person name="Shibata M."/>
            <person name="Shimokawa T."/>
            <person name="Shomura A."/>
            <person name="Song J."/>
            <person name="Takazaki Y."/>
            <person name="Terasawa K."/>
            <person name="Tsuji K."/>
            <person name="Waki K."/>
            <person name="Yamagata H."/>
            <person name="Yamane H."/>
            <person name="Yoshiki S."/>
            <person name="Yoshihara R."/>
            <person name="Yukawa K."/>
            <person name="Zhong H."/>
            <person name="Iwama H."/>
            <person name="Endo T."/>
            <person name="Ito H."/>
            <person name="Hahn J.H."/>
            <person name="Kim H.I."/>
            <person name="Eun M.Y."/>
            <person name="Yano M."/>
            <person name="Jiang J."/>
            <person name="Gojobori T."/>
        </authorList>
    </citation>
    <scope>NUCLEOTIDE SEQUENCE [LARGE SCALE GENOMIC DNA]</scope>
</reference>
<feature type="region of interest" description="Disordered" evidence="1">
    <location>
        <begin position="1"/>
        <end position="43"/>
    </location>
</feature>
<accession>Q5JJT4</accession>
<dbReference type="Proteomes" id="UP000817658">
    <property type="component" value="Chromosome 1"/>
</dbReference>
<name>Q5JJT4_ORYSJ</name>
<dbReference type="EMBL" id="AP004368">
    <property type="protein sequence ID" value="BAD88267.1"/>
    <property type="molecule type" value="Genomic_DNA"/>
</dbReference>
<dbReference type="AlphaFoldDB" id="Q5JJT4"/>
<protein>
    <submittedName>
        <fullName evidence="2">Uncharacterized protein</fullName>
    </submittedName>
</protein>
<organism evidence="2">
    <name type="scientific">Oryza sativa subsp. japonica</name>
    <name type="common">Rice</name>
    <dbReference type="NCBI Taxonomy" id="39947"/>
    <lineage>
        <taxon>Eukaryota</taxon>
        <taxon>Viridiplantae</taxon>
        <taxon>Streptophyta</taxon>
        <taxon>Embryophyta</taxon>
        <taxon>Tracheophyta</taxon>
        <taxon>Spermatophyta</taxon>
        <taxon>Magnoliopsida</taxon>
        <taxon>Liliopsida</taxon>
        <taxon>Poales</taxon>
        <taxon>Poaceae</taxon>
        <taxon>BOP clade</taxon>
        <taxon>Oryzoideae</taxon>
        <taxon>Oryzeae</taxon>
        <taxon>Oryzinae</taxon>
        <taxon>Oryza</taxon>
        <taxon>Oryza sativa</taxon>
    </lineage>
</organism>
<evidence type="ECO:0000313" key="2">
    <source>
        <dbReference type="EMBL" id="BAD88267.1"/>
    </source>
</evidence>
<proteinExistence type="predicted"/>
<sequence length="216" mass="23713">MWWPCWAPHTPPPTATGHGERNFRRGTARTAGAGARREGDAAQVQARRRRWKLVERRGDDEERRALARRFPRRARGVARERLCGWAPRAPRGQELEGTGPGASAAGAGRLSFLLFYLRVLTTTTITKPCQKPPDAQVQHHPAVPLPYLIKACTALHQPASGPTAAVLSVASLNADTSPRRPLLHLQKHALLSTPAPACIAVLDPTSRDHPSPWIER</sequence>
<gene>
    <name evidence="2" type="primary">B1139B11.11</name>
</gene>